<name>A0A3Q7PWF6_CALUR</name>
<evidence type="ECO:0000256" key="21">
    <source>
        <dbReference type="SAM" id="MobiDB-lite"/>
    </source>
</evidence>
<feature type="domain" description="EF-hand" evidence="22">
    <location>
        <begin position="1465"/>
        <end position="1495"/>
    </location>
</feature>
<evidence type="ECO:0000256" key="14">
    <source>
        <dbReference type="ARBA" id="ARBA00023212"/>
    </source>
</evidence>
<keyword evidence="9" id="KW-0106">Calcium</keyword>
<evidence type="ECO:0000256" key="10">
    <source>
        <dbReference type="ARBA" id="ARBA00022846"/>
    </source>
</evidence>
<protein>
    <recommendedName>
        <fullName evidence="19">EF-hand calcium-binding domain-containing protein 6</fullName>
    </recommendedName>
    <alternativeName>
        <fullName evidence="20">DJ-1-binding protein</fullName>
    </alternativeName>
</protein>
<keyword evidence="10" id="KW-0282">Flagellum</keyword>
<comment type="subunit">
    <text evidence="18">Microtubule inner protein component of sperm flagellar doublet microtubules. Binds PARK7. Part of a ternary complex containing PARK7, EFCAB6/DJBP and AR.</text>
</comment>
<dbReference type="InterPro" id="IPR011992">
    <property type="entry name" value="EF-hand-dom_pair"/>
</dbReference>
<dbReference type="PROSITE" id="PS50222">
    <property type="entry name" value="EF_HAND_2"/>
    <property type="match status" value="8"/>
</dbReference>
<evidence type="ECO:0000256" key="17">
    <source>
        <dbReference type="ARBA" id="ARBA00054968"/>
    </source>
</evidence>
<evidence type="ECO:0000256" key="7">
    <source>
        <dbReference type="ARBA" id="ARBA00022723"/>
    </source>
</evidence>
<dbReference type="FunFam" id="1.10.238.10:FF:000325">
    <property type="entry name" value="EF-hand calcium binding domain 6"/>
    <property type="match status" value="1"/>
</dbReference>
<reference key="1">
    <citation type="submission" date="2019-01" db="UniProtKB">
        <authorList>
            <consortium name="RefSeq"/>
        </authorList>
    </citation>
    <scope>IDENTIFICATION</scope>
</reference>
<proteinExistence type="predicted"/>
<organism evidence="23 24">
    <name type="scientific">Callorhinus ursinus</name>
    <name type="common">Northern fur seal</name>
    <dbReference type="NCBI Taxonomy" id="34884"/>
    <lineage>
        <taxon>Eukaryota</taxon>
        <taxon>Metazoa</taxon>
        <taxon>Chordata</taxon>
        <taxon>Craniata</taxon>
        <taxon>Vertebrata</taxon>
        <taxon>Euteleostomi</taxon>
        <taxon>Mammalia</taxon>
        <taxon>Eutheria</taxon>
        <taxon>Laurasiatheria</taxon>
        <taxon>Carnivora</taxon>
        <taxon>Caniformia</taxon>
        <taxon>Pinnipedia</taxon>
        <taxon>Otariidae</taxon>
        <taxon>Callorhinus</taxon>
    </lineage>
</organism>
<evidence type="ECO:0000256" key="18">
    <source>
        <dbReference type="ARBA" id="ARBA00063636"/>
    </source>
</evidence>
<dbReference type="InParanoid" id="A0A3Q7PWF6"/>
<evidence type="ECO:0000256" key="20">
    <source>
        <dbReference type="ARBA" id="ARBA00083181"/>
    </source>
</evidence>
<accession>A0A3Q7PWF6</accession>
<evidence type="ECO:0000313" key="24">
    <source>
        <dbReference type="RefSeq" id="XP_025738103.1"/>
    </source>
</evidence>
<dbReference type="FunFam" id="1.10.238.10:FF:000285">
    <property type="entry name" value="EF-hand calcium-binding domain-containing protein 6"/>
    <property type="match status" value="1"/>
</dbReference>
<evidence type="ECO:0000256" key="8">
    <source>
        <dbReference type="ARBA" id="ARBA00022737"/>
    </source>
</evidence>
<evidence type="ECO:0000256" key="3">
    <source>
        <dbReference type="ARBA" id="ARBA00004430"/>
    </source>
</evidence>
<evidence type="ECO:0000256" key="5">
    <source>
        <dbReference type="ARBA" id="ARBA00022491"/>
    </source>
</evidence>
<dbReference type="FunFam" id="1.10.238.10:FF:000179">
    <property type="entry name" value="EF-hand calcium-binding domain-containing protein 6"/>
    <property type="match status" value="1"/>
</dbReference>
<dbReference type="FunFam" id="1.10.238.10:FF:000242">
    <property type="entry name" value="EF-hand calcium binding domain 6"/>
    <property type="match status" value="1"/>
</dbReference>
<dbReference type="GO" id="GO:0005654">
    <property type="term" value="C:nucleoplasm"/>
    <property type="evidence" value="ECO:0007669"/>
    <property type="project" value="TreeGrafter"/>
</dbReference>
<keyword evidence="8" id="KW-0677">Repeat</keyword>
<evidence type="ECO:0000256" key="11">
    <source>
        <dbReference type="ARBA" id="ARBA00023015"/>
    </source>
</evidence>
<keyword evidence="5" id="KW-0678">Repressor</keyword>
<feature type="region of interest" description="Disordered" evidence="21">
    <location>
        <begin position="620"/>
        <end position="640"/>
    </location>
</feature>
<dbReference type="Pfam" id="PF08976">
    <property type="entry name" value="EF-hand_11"/>
    <property type="match status" value="1"/>
</dbReference>
<evidence type="ECO:0000256" key="19">
    <source>
        <dbReference type="ARBA" id="ARBA00069150"/>
    </source>
</evidence>
<dbReference type="SMART" id="SM00054">
    <property type="entry name" value="EFh"/>
    <property type="match status" value="11"/>
</dbReference>
<feature type="region of interest" description="Disordered" evidence="21">
    <location>
        <begin position="1272"/>
        <end position="1335"/>
    </location>
</feature>
<keyword evidence="6" id="KW-0597">Phosphoprotein</keyword>
<dbReference type="Pfam" id="PF13499">
    <property type="entry name" value="EF-hand_7"/>
    <property type="match status" value="2"/>
</dbReference>
<dbReference type="FunFam" id="1.10.238.10:FF:000121">
    <property type="entry name" value="EF-hand calcium-binding domain-containing protein 6"/>
    <property type="match status" value="1"/>
</dbReference>
<dbReference type="Gene3D" id="1.10.238.10">
    <property type="entry name" value="EF-hand"/>
    <property type="match status" value="11"/>
</dbReference>
<dbReference type="PANTHER" id="PTHR20875:SF2">
    <property type="entry name" value="EF-HAND CALCIUM-BINDING DOMAIN-CONTAINING PROTEIN 6"/>
    <property type="match status" value="1"/>
</dbReference>
<gene>
    <name evidence="24" type="primary">LOC112831850</name>
</gene>
<comment type="subcellular location">
    <subcellularLocation>
        <location evidence="2">Cell projection</location>
        <location evidence="2">Cilium</location>
        <location evidence="2">Flagellum</location>
    </subcellularLocation>
    <subcellularLocation>
        <location evidence="3">Cytoplasm</location>
        <location evidence="3">Cytoskeleton</location>
        <location evidence="3">Cilium axoneme</location>
    </subcellularLocation>
    <subcellularLocation>
        <location evidence="1">Nucleus</location>
    </subcellularLocation>
</comment>
<evidence type="ECO:0000256" key="4">
    <source>
        <dbReference type="ARBA" id="ARBA00022490"/>
    </source>
</evidence>
<evidence type="ECO:0000256" key="1">
    <source>
        <dbReference type="ARBA" id="ARBA00004123"/>
    </source>
</evidence>
<evidence type="ECO:0000259" key="22">
    <source>
        <dbReference type="PROSITE" id="PS50222"/>
    </source>
</evidence>
<keyword evidence="7" id="KW-0479">Metal-binding</keyword>
<dbReference type="GO" id="GO:0005509">
    <property type="term" value="F:calcium ion binding"/>
    <property type="evidence" value="ECO:0007669"/>
    <property type="project" value="InterPro"/>
</dbReference>
<evidence type="ECO:0000256" key="6">
    <source>
        <dbReference type="ARBA" id="ARBA00022553"/>
    </source>
</evidence>
<feature type="domain" description="EF-hand" evidence="22">
    <location>
        <begin position="1095"/>
        <end position="1130"/>
    </location>
</feature>
<keyword evidence="15" id="KW-0539">Nucleus</keyword>
<sequence>MKQNSTKMCAATVNSTKSCSTKARDLMYKMANIPDWHTSYPHTWKFMNLRPHSSPCRVYSRTSFQNMFRPSSSAIAIANPILSFLDVKRILFQKITDKGDEVKKAFQLLDTGHNMTVSKNELRRIITTFLMPLTREQFQDVLAQIPLTGSGTIPYLEFLSRFGGMDLNINVIKRGGEKETSCSRTVKELETQIGEKIFKNIKTVIKAFKLIDVNKSGLIQPCELRKVLETFCLKMKDDEYRKFAKHYNIDKDTAVDYNVFLKNLSVNNDLNLRYSVGNQEISWNNQPVKNSKGECLHSSVSSEDVWKTCSLDEIERTFCQELPKSYEQVEKALSAGDPSKSGYVSLNYLKIVFDTFVYRLPRRIFIQLMKRFGLKTTSKINWKQFLTSLYDSQWLEVNNTVPLTKRNSITSRNQSRKENILTKLSRHEDHCTSLKKALLIANTKPDGRITGEELRRLLNCMVVKMSDSEFKELMQTLDPGDTGWVNVYTLIELLEENPKIRKLSSCTDTMYVPLLLAWDSVEEIVQDSITRNLQAFYKMLQSYDLGDTGLIGRNNFKKVMRIFCPFLTIEHLLKLCSKFQDIASGRILYKKLLACMGISGPPTISPVLVPKGQLLSERFQKEEQPLDVSERTKPTEDRSTLAKNMTKDEVVEKLKNHIQQRDPAFRKTFLDFSKELNGKINVHDFKKVLEASGMPMDDDQYALLTAKIGYQKEGMSYLDFAAGFGDAKMNGPEVTPLQTPVLSKNNLDSYFITAEECLKQFPQRLKEAFRDPYSAFFKIDTDRDGIINMHDLQRLLLHLLFNLKDEDFERFLGLLGLRLSVTLNYREFRNLCEKRPFGTDDVPQRLIRPKQKVTDSELACEQAHQYLVTKAKTRWSDLSKNFIETDNEGNGILRRRDIKNALYGFDIPLTPREFEKLWMSYDTEGRGHITYREFLQKLGINYSADIHRPYTEDYFNFMGHFTKPQQMREEVKQLEQNMDRAAPVREKLKDHYQDISKALTKLDRSKNGCIPIGRMQKMLQECGCSLKEEELTDLLHSWGISWHDNSFNYLDFLKAVESSKPIRPQPKEKEENTQVNFSTLDPEDVVKNVQEVVASSDVALSMAFSALDKEDTGFVKASDFGQVLKDFCYKLTDNQYHYFLRKLKIHLIPHINWKYFLQNFSSFFEETAAEWAEKMPKGPPPTSPKETTNQELLARLHKAVGSHYRAIAQEFENFDTMKTNTTSRDEFRAVCSRHVQILTDEQFDRLWSEMPVNAKGRLKYLDFLSMFSSERAATPPTAGSSVKAQRGSSVPEVLDGSRSAASSPTHDLKAGLKPPSHPCTPASAGSAPGPLPLQNCEPTESKLRKKIQGCWRAFLKECQEKGVNQQGEVATAELLALVEKFSLDISKEECQQLVAKYDLKNNGRFAYCDFVQSCVLLLKAKETSLMQRMKIPNAHKVKESGAETSSFYSALLRIQPKIVHCWRPMRRTFKAYDEGGTGLLSVADFRKVLRQYSINLSEEEFFHILEYYDKTLSSKISYNDFLRAFLQ</sequence>
<keyword evidence="4" id="KW-0963">Cytoplasm</keyword>
<evidence type="ECO:0000313" key="23">
    <source>
        <dbReference type="Proteomes" id="UP000286641"/>
    </source>
</evidence>
<reference evidence="24" key="2">
    <citation type="submission" date="2025-08" db="UniProtKB">
        <authorList>
            <consortium name="RefSeq"/>
        </authorList>
    </citation>
    <scope>IDENTIFICATION</scope>
    <source>
        <tissue evidence="24">Blood</tissue>
    </source>
</reference>
<keyword evidence="13" id="KW-0804">Transcription</keyword>
<dbReference type="PANTHER" id="PTHR20875">
    <property type="entry name" value="EF-HAND CALCIUM-BINDING DOMAIN-CONTAINING PROTEIN 6-RELATED"/>
    <property type="match status" value="1"/>
</dbReference>
<dbReference type="InterPro" id="IPR015070">
    <property type="entry name" value="EF_hand_DJBP"/>
</dbReference>
<dbReference type="CDD" id="cd00051">
    <property type="entry name" value="EFh"/>
    <property type="match status" value="2"/>
</dbReference>
<evidence type="ECO:0000256" key="16">
    <source>
        <dbReference type="ARBA" id="ARBA00023273"/>
    </source>
</evidence>
<feature type="domain" description="EF-hand" evidence="22">
    <location>
        <begin position="660"/>
        <end position="695"/>
    </location>
</feature>
<feature type="domain" description="EF-hand" evidence="22">
    <location>
        <begin position="767"/>
        <end position="802"/>
    </location>
</feature>
<feature type="domain" description="EF-hand" evidence="22">
    <location>
        <begin position="909"/>
        <end position="944"/>
    </location>
</feature>
<feature type="domain" description="EF-hand" evidence="22">
    <location>
        <begin position="531"/>
        <end position="566"/>
    </location>
</feature>
<evidence type="ECO:0000256" key="15">
    <source>
        <dbReference type="ARBA" id="ARBA00023242"/>
    </source>
</evidence>
<dbReference type="SUPFAM" id="SSF47473">
    <property type="entry name" value="EF-hand"/>
    <property type="match status" value="7"/>
</dbReference>
<dbReference type="InterPro" id="IPR002048">
    <property type="entry name" value="EF_hand_dom"/>
</dbReference>
<dbReference type="GO" id="GO:0031514">
    <property type="term" value="C:motile cilium"/>
    <property type="evidence" value="ECO:0007669"/>
    <property type="project" value="UniProtKB-SubCell"/>
</dbReference>
<dbReference type="FunFam" id="1.10.238.10:FF:000243">
    <property type="entry name" value="EF-hand calcium binding domain 6"/>
    <property type="match status" value="1"/>
</dbReference>
<evidence type="ECO:0000256" key="13">
    <source>
        <dbReference type="ARBA" id="ARBA00023163"/>
    </source>
</evidence>
<keyword evidence="16" id="KW-0966">Cell projection</keyword>
<feature type="domain" description="EF-hand" evidence="22">
    <location>
        <begin position="97"/>
        <end position="132"/>
    </location>
</feature>
<dbReference type="InterPro" id="IPR018247">
    <property type="entry name" value="EF_Hand_1_Ca_BS"/>
</dbReference>
<keyword evidence="12" id="KW-0969">Cilium</keyword>
<dbReference type="InterPro" id="IPR052603">
    <property type="entry name" value="EFCB6"/>
</dbReference>
<dbReference type="PROSITE" id="PS00018">
    <property type="entry name" value="EF_HAND_1"/>
    <property type="match status" value="2"/>
</dbReference>
<evidence type="ECO:0000256" key="2">
    <source>
        <dbReference type="ARBA" id="ARBA00004230"/>
    </source>
</evidence>
<evidence type="ECO:0000256" key="12">
    <source>
        <dbReference type="ARBA" id="ARBA00023069"/>
    </source>
</evidence>
<dbReference type="FunFam" id="1.10.238.10:FF:000492">
    <property type="entry name" value="EF-hand calcium binding domain 6"/>
    <property type="match status" value="1"/>
</dbReference>
<dbReference type="Proteomes" id="UP000286641">
    <property type="component" value="Unplaced"/>
</dbReference>
<keyword evidence="23" id="KW-1185">Reference proteome</keyword>
<dbReference type="FunFam" id="1.10.238.10:FF:000240">
    <property type="entry name" value="EF-hand calcium-binding domain-containing protein 6"/>
    <property type="match status" value="1"/>
</dbReference>
<keyword evidence="11" id="KW-0805">Transcription regulation</keyword>
<dbReference type="RefSeq" id="XP_025738103.1">
    <property type="nucleotide sequence ID" value="XM_025882318.1"/>
</dbReference>
<evidence type="ECO:0000256" key="9">
    <source>
        <dbReference type="ARBA" id="ARBA00022837"/>
    </source>
</evidence>
<comment type="function">
    <text evidence="17">Negatively regulates the androgen receptor by recruiting histone deacetylase complex, and protein DJ-1 antagonizes this inhibition by abrogation of this complex. Microtubule inner protein (MIP) part of the dynein-decorated doublet microtubules (DMTs) in cilia axoneme, which is required for motile cilia beating.</text>
</comment>
<dbReference type="CTD" id="64800"/>
<feature type="domain" description="EF-hand" evidence="22">
    <location>
        <begin position="199"/>
        <end position="234"/>
    </location>
</feature>
<dbReference type="GO" id="GO:0005930">
    <property type="term" value="C:axoneme"/>
    <property type="evidence" value="ECO:0007669"/>
    <property type="project" value="UniProtKB-SubCell"/>
</dbReference>
<feature type="compositionally biased region" description="Polar residues" evidence="21">
    <location>
        <begin position="1277"/>
        <end position="1288"/>
    </location>
</feature>
<keyword evidence="14" id="KW-0206">Cytoskeleton</keyword>
<dbReference type="Pfam" id="PF13202">
    <property type="entry name" value="EF-hand_5"/>
    <property type="match status" value="2"/>
</dbReference>